<evidence type="ECO:0008006" key="4">
    <source>
        <dbReference type="Google" id="ProtNLM"/>
    </source>
</evidence>
<keyword evidence="1" id="KW-0472">Membrane</keyword>
<accession>A0ABS0AS19</accession>
<keyword evidence="1" id="KW-1133">Transmembrane helix</keyword>
<evidence type="ECO:0000256" key="1">
    <source>
        <dbReference type="SAM" id="Phobius"/>
    </source>
</evidence>
<comment type="caution">
    <text evidence="2">The sequence shown here is derived from an EMBL/GenBank/DDBJ whole genome shotgun (WGS) entry which is preliminary data.</text>
</comment>
<organism evidence="2 3">
    <name type="scientific">Alloalcanivorax profundimaris</name>
    <dbReference type="NCBI Taxonomy" id="2735259"/>
    <lineage>
        <taxon>Bacteria</taxon>
        <taxon>Pseudomonadati</taxon>
        <taxon>Pseudomonadota</taxon>
        <taxon>Gammaproteobacteria</taxon>
        <taxon>Oceanospirillales</taxon>
        <taxon>Alcanivoracaceae</taxon>
        <taxon>Alloalcanivorax</taxon>
    </lineage>
</organism>
<dbReference type="EMBL" id="ARXX01000016">
    <property type="protein sequence ID" value="MBF5056065.1"/>
    <property type="molecule type" value="Genomic_DNA"/>
</dbReference>
<protein>
    <recommendedName>
        <fullName evidence="4">DUF2809 domain-containing protein</fullName>
    </recommendedName>
</protein>
<feature type="transmembrane region" description="Helical" evidence="1">
    <location>
        <begin position="12"/>
        <end position="34"/>
    </location>
</feature>
<feature type="transmembrane region" description="Helical" evidence="1">
    <location>
        <begin position="40"/>
        <end position="64"/>
    </location>
</feature>
<name>A0ABS0AS19_9GAMM</name>
<keyword evidence="3" id="KW-1185">Reference proteome</keyword>
<keyword evidence="1" id="KW-0812">Transmembrane</keyword>
<evidence type="ECO:0000313" key="2">
    <source>
        <dbReference type="EMBL" id="MBF5056065.1"/>
    </source>
</evidence>
<dbReference type="Proteomes" id="UP000662703">
    <property type="component" value="Unassembled WGS sequence"/>
</dbReference>
<proteinExistence type="predicted"/>
<sequence>MLAGGLRRHVRASGGPVLHLGALTGMTLSARLAFPLVSRLRFFTLLLVLAVVLEVAQSVLPVGFRLHAFPRWLTDSDWSLLYCS</sequence>
<evidence type="ECO:0000313" key="3">
    <source>
        <dbReference type="Proteomes" id="UP000662703"/>
    </source>
</evidence>
<reference evidence="2 3" key="1">
    <citation type="submission" date="2012-09" db="EMBL/GenBank/DDBJ databases">
        <title>Genome Sequence of alkane-degrading Bacterium Alcanivorax sp. 521-1.</title>
        <authorList>
            <person name="Lai Q."/>
            <person name="Shao Z."/>
        </authorList>
    </citation>
    <scope>NUCLEOTIDE SEQUENCE [LARGE SCALE GENOMIC DNA]</scope>
    <source>
        <strain evidence="2 3">521-1</strain>
    </source>
</reference>
<gene>
    <name evidence="2" type="ORF">Y5W_01359</name>
</gene>